<evidence type="ECO:0000313" key="3">
    <source>
        <dbReference type="Proteomes" id="UP000190675"/>
    </source>
</evidence>
<feature type="transmembrane region" description="Helical" evidence="1">
    <location>
        <begin position="12"/>
        <end position="35"/>
    </location>
</feature>
<organism evidence="2 3">
    <name type="scientific">Bradyrhizobium erythrophlei</name>
    <dbReference type="NCBI Taxonomy" id="1437360"/>
    <lineage>
        <taxon>Bacteria</taxon>
        <taxon>Pseudomonadati</taxon>
        <taxon>Pseudomonadota</taxon>
        <taxon>Alphaproteobacteria</taxon>
        <taxon>Hyphomicrobiales</taxon>
        <taxon>Nitrobacteraceae</taxon>
        <taxon>Bradyrhizobium</taxon>
    </lineage>
</organism>
<dbReference type="EMBL" id="LT670818">
    <property type="protein sequence ID" value="SHG94600.1"/>
    <property type="molecule type" value="Genomic_DNA"/>
</dbReference>
<dbReference type="RefSeq" id="WP_079573709.1">
    <property type="nucleotide sequence ID" value="NZ_LT670818.1"/>
</dbReference>
<proteinExistence type="predicted"/>
<dbReference type="AlphaFoldDB" id="A0A1M5NYI7"/>
<feature type="transmembrane region" description="Helical" evidence="1">
    <location>
        <begin position="94"/>
        <end position="112"/>
    </location>
</feature>
<keyword evidence="1" id="KW-0472">Membrane</keyword>
<keyword evidence="1" id="KW-0812">Transmembrane</keyword>
<reference evidence="2 3" key="1">
    <citation type="submission" date="2016-11" db="EMBL/GenBank/DDBJ databases">
        <authorList>
            <person name="Jaros S."/>
            <person name="Januszkiewicz K."/>
            <person name="Wedrychowicz H."/>
        </authorList>
    </citation>
    <scope>NUCLEOTIDE SEQUENCE [LARGE SCALE GENOMIC DNA]</scope>
    <source>
        <strain evidence="2 3">GAS242</strain>
    </source>
</reference>
<protein>
    <submittedName>
        <fullName evidence="2">Uncharacterized protein</fullName>
    </submittedName>
</protein>
<dbReference type="Proteomes" id="UP000190675">
    <property type="component" value="Chromosome I"/>
</dbReference>
<dbReference type="OrthoDB" id="129082at2"/>
<keyword evidence="1" id="KW-1133">Transmembrane helix</keyword>
<feature type="transmembrane region" description="Helical" evidence="1">
    <location>
        <begin position="68"/>
        <end position="88"/>
    </location>
</feature>
<gene>
    <name evidence="2" type="ORF">SAMN05444169_4920</name>
</gene>
<feature type="transmembrane region" description="Helical" evidence="1">
    <location>
        <begin position="41"/>
        <end position="61"/>
    </location>
</feature>
<sequence length="120" mass="12833">MKVISDTAHGILDYLTVAIFALAPSILGLTGFAALVSYALAAIHLVMTLFTNMPLGVFKIIPMRLHALVEMLVGPVLVVAVLVLPTILGDKREFFLVMGLVILAVWLLSSYGRPVAAQST</sequence>
<accession>A0A1M5NYI7</accession>
<evidence type="ECO:0000256" key="1">
    <source>
        <dbReference type="SAM" id="Phobius"/>
    </source>
</evidence>
<name>A0A1M5NYI7_9BRAD</name>
<evidence type="ECO:0000313" key="2">
    <source>
        <dbReference type="EMBL" id="SHG94600.1"/>
    </source>
</evidence>